<keyword evidence="5" id="KW-1185">Reference proteome</keyword>
<evidence type="ECO:0000256" key="1">
    <source>
        <dbReference type="ARBA" id="ARBA00022490"/>
    </source>
</evidence>
<proteinExistence type="inferred from homology"/>
<comment type="caution">
    <text evidence="3">Lacks conserved residue(s) required for the propagation of feature annotation.</text>
</comment>
<comment type="function">
    <text evidence="3">Required for formate dehydrogenase (FDH) activity. Acts as a sulfur carrier protein that transfers sulfur from IscS to the molybdenum cofactor prior to its insertion into FDH.</text>
</comment>
<dbReference type="NCBIfam" id="TIGR00129">
    <property type="entry name" value="fdhD_narQ"/>
    <property type="match status" value="1"/>
</dbReference>
<dbReference type="EMBL" id="SHNP01000001">
    <property type="protein sequence ID" value="MCX2972837.1"/>
    <property type="molecule type" value="Genomic_DNA"/>
</dbReference>
<dbReference type="InterPro" id="IPR016193">
    <property type="entry name" value="Cytidine_deaminase-like"/>
</dbReference>
<dbReference type="Pfam" id="PF02634">
    <property type="entry name" value="FdhD-NarQ"/>
    <property type="match status" value="1"/>
</dbReference>
<dbReference type="Proteomes" id="UP001143307">
    <property type="component" value="Unassembled WGS sequence"/>
</dbReference>
<dbReference type="Gene3D" id="3.40.140.10">
    <property type="entry name" value="Cytidine Deaminase, domain 2"/>
    <property type="match status" value="1"/>
</dbReference>
<comment type="similarity">
    <text evidence="3">Belongs to the FdhD family.</text>
</comment>
<dbReference type="PANTHER" id="PTHR30592">
    <property type="entry name" value="FORMATE DEHYDROGENASE"/>
    <property type="match status" value="1"/>
</dbReference>
<dbReference type="HAMAP" id="MF_00187">
    <property type="entry name" value="FdhD"/>
    <property type="match status" value="1"/>
</dbReference>
<organism evidence="4 5">
    <name type="scientific">Candidatus Seongchinamella marina</name>
    <dbReference type="NCBI Taxonomy" id="2518990"/>
    <lineage>
        <taxon>Bacteria</taxon>
        <taxon>Pseudomonadati</taxon>
        <taxon>Pseudomonadota</taxon>
        <taxon>Gammaproteobacteria</taxon>
        <taxon>Cellvibrionales</taxon>
        <taxon>Halieaceae</taxon>
        <taxon>Seongchinamella</taxon>
    </lineage>
</organism>
<dbReference type="RefSeq" id="WP_279251799.1">
    <property type="nucleotide sequence ID" value="NZ_SHNP01000001.1"/>
</dbReference>
<accession>A0ABT3SS68</accession>
<feature type="active site" description="Cysteine persulfide intermediate" evidence="3">
    <location>
        <position position="109"/>
    </location>
</feature>
<gene>
    <name evidence="3 4" type="primary">fdhD</name>
    <name evidence="4" type="ORF">EYC87_04460</name>
</gene>
<dbReference type="PIRSF" id="PIRSF015626">
    <property type="entry name" value="FdhD"/>
    <property type="match status" value="1"/>
</dbReference>
<evidence type="ECO:0000313" key="4">
    <source>
        <dbReference type="EMBL" id="MCX2972837.1"/>
    </source>
</evidence>
<keyword evidence="1 3" id="KW-0963">Cytoplasm</keyword>
<sequence length="267" mass="28526">MPDTTFTLSRKVWRQGRVSEDSDQVVEESPVALVYNGISHAVMMATPADLADLALGFSLSEGILADADQLIGLDVVARDQGIEVIMEINAEPFAALKQRRRNLTGRTGCGLCGVESLEQAITPPRQVTADVRLTHEAVQLGLQGLARAQMLKTKTGGVHGAVWCDAAGSIRLVREDVGRHNALDKLLGAMVSGKEGREGFVLLTSRLSYEMVAKAAACNVPVLAAVSAPTALAVKQAEAAQITLVGFVQTGRQVIYNGEFRFQEAQD</sequence>
<evidence type="ECO:0000313" key="5">
    <source>
        <dbReference type="Proteomes" id="UP001143307"/>
    </source>
</evidence>
<comment type="caution">
    <text evidence="4">The sequence shown here is derived from an EMBL/GenBank/DDBJ whole genome shotgun (WGS) entry which is preliminary data.</text>
</comment>
<protein>
    <recommendedName>
        <fullName evidence="3">Sulfur carrier protein FdhD</fullName>
    </recommendedName>
</protein>
<name>A0ABT3SS68_9GAMM</name>
<dbReference type="Gene3D" id="3.10.20.10">
    <property type="match status" value="1"/>
</dbReference>
<dbReference type="InterPro" id="IPR003786">
    <property type="entry name" value="FdhD"/>
</dbReference>
<evidence type="ECO:0000256" key="3">
    <source>
        <dbReference type="HAMAP-Rule" id="MF_00187"/>
    </source>
</evidence>
<comment type="subcellular location">
    <subcellularLocation>
        <location evidence="3">Cytoplasm</location>
    </subcellularLocation>
</comment>
<dbReference type="SUPFAM" id="SSF53927">
    <property type="entry name" value="Cytidine deaminase-like"/>
    <property type="match status" value="1"/>
</dbReference>
<reference evidence="4" key="1">
    <citation type="submission" date="2019-02" db="EMBL/GenBank/DDBJ databases">
        <authorList>
            <person name="Li S.-H."/>
        </authorList>
    </citation>
    <scope>NUCLEOTIDE SEQUENCE</scope>
    <source>
        <strain evidence="4">IMCC8485</strain>
    </source>
</reference>
<dbReference type="PANTHER" id="PTHR30592:SF1">
    <property type="entry name" value="SULFUR CARRIER PROTEIN FDHD"/>
    <property type="match status" value="1"/>
</dbReference>
<keyword evidence="2 3" id="KW-0501">Molybdenum cofactor biosynthesis</keyword>
<evidence type="ECO:0000256" key="2">
    <source>
        <dbReference type="ARBA" id="ARBA00023150"/>
    </source>
</evidence>